<sequence>MVAPVSLRAANYPVEHELEFPVLGLVAVVVWAVSLAIGLVELLLGHEGVAIAALLVSVVAPWLGLALAHYPAAVRRLRRVDPRRPNFFGPAGVTRA</sequence>
<dbReference type="EMBL" id="MVIJ01000009">
    <property type="protein sequence ID" value="ORB74665.1"/>
    <property type="molecule type" value="Genomic_DNA"/>
</dbReference>
<dbReference type="Proteomes" id="UP000192601">
    <property type="component" value="Unassembled WGS sequence"/>
</dbReference>
<organism evidence="2 3">
    <name type="scientific">Mycobacterium scrofulaceum</name>
    <dbReference type="NCBI Taxonomy" id="1783"/>
    <lineage>
        <taxon>Bacteria</taxon>
        <taxon>Bacillati</taxon>
        <taxon>Actinomycetota</taxon>
        <taxon>Actinomycetes</taxon>
        <taxon>Mycobacteriales</taxon>
        <taxon>Mycobacteriaceae</taxon>
        <taxon>Mycobacterium</taxon>
    </lineage>
</organism>
<accession>A0A1X0KJ86</accession>
<keyword evidence="1" id="KW-0812">Transmembrane</keyword>
<keyword evidence="1" id="KW-1133">Transmembrane helix</keyword>
<evidence type="ECO:0000313" key="3">
    <source>
        <dbReference type="Proteomes" id="UP000192601"/>
    </source>
</evidence>
<comment type="caution">
    <text evidence="2">The sequence shown here is derived from an EMBL/GenBank/DDBJ whole genome shotgun (WGS) entry which is preliminary data.</text>
</comment>
<protein>
    <submittedName>
        <fullName evidence="2">Uncharacterized protein</fullName>
    </submittedName>
</protein>
<keyword evidence="3" id="KW-1185">Reference proteome</keyword>
<evidence type="ECO:0000313" key="2">
    <source>
        <dbReference type="EMBL" id="ORB74665.1"/>
    </source>
</evidence>
<gene>
    <name evidence="2" type="ORF">BST44_08245</name>
</gene>
<dbReference type="RefSeq" id="WP_208619750.1">
    <property type="nucleotide sequence ID" value="NZ_MVIJ01000009.1"/>
</dbReference>
<dbReference type="STRING" id="1783.BST44_08245"/>
<evidence type="ECO:0000256" key="1">
    <source>
        <dbReference type="SAM" id="Phobius"/>
    </source>
</evidence>
<name>A0A1X0KJ86_MYCSC</name>
<reference evidence="2 3" key="1">
    <citation type="submission" date="2017-02" db="EMBL/GenBank/DDBJ databases">
        <title>The new phylogeny of genus Mycobacterium.</title>
        <authorList>
            <person name="Tortoli E."/>
            <person name="Trovato A."/>
            <person name="Cirillo D.M."/>
        </authorList>
    </citation>
    <scope>NUCLEOTIDE SEQUENCE [LARGE SCALE GENOMIC DNA]</scope>
    <source>
        <strain evidence="2 3">DSM 43992</strain>
    </source>
</reference>
<proteinExistence type="predicted"/>
<keyword evidence="1" id="KW-0472">Membrane</keyword>
<feature type="transmembrane region" description="Helical" evidence="1">
    <location>
        <begin position="20"/>
        <end position="44"/>
    </location>
</feature>
<feature type="transmembrane region" description="Helical" evidence="1">
    <location>
        <begin position="50"/>
        <end position="74"/>
    </location>
</feature>
<dbReference type="AlphaFoldDB" id="A0A1X0KJ86"/>